<keyword evidence="2" id="KW-0472">Membrane</keyword>
<protein>
    <submittedName>
        <fullName evidence="3">Uncharacterized protein</fullName>
    </submittedName>
</protein>
<name>A0A835ITM5_9MAGN</name>
<gene>
    <name evidence="3" type="ORF">IFM89_029351</name>
</gene>
<reference evidence="3 4" key="1">
    <citation type="submission" date="2020-10" db="EMBL/GenBank/DDBJ databases">
        <title>The Coptis chinensis genome and diversification of protoberbering-type alkaloids.</title>
        <authorList>
            <person name="Wang B."/>
            <person name="Shu S."/>
            <person name="Song C."/>
            <person name="Liu Y."/>
        </authorList>
    </citation>
    <scope>NUCLEOTIDE SEQUENCE [LARGE SCALE GENOMIC DNA]</scope>
    <source>
        <strain evidence="3">HL-2020</strain>
        <tissue evidence="3">Leaf</tissue>
    </source>
</reference>
<feature type="compositionally biased region" description="Polar residues" evidence="1">
    <location>
        <begin position="1"/>
        <end position="12"/>
    </location>
</feature>
<dbReference type="Pfam" id="PF03140">
    <property type="entry name" value="DUF247"/>
    <property type="match status" value="1"/>
</dbReference>
<dbReference type="OrthoDB" id="591587at2759"/>
<accession>A0A835ITM5</accession>
<dbReference type="InterPro" id="IPR004158">
    <property type="entry name" value="DUF247_pln"/>
</dbReference>
<evidence type="ECO:0000313" key="4">
    <source>
        <dbReference type="Proteomes" id="UP000631114"/>
    </source>
</evidence>
<dbReference type="EMBL" id="JADFTS010000002">
    <property type="protein sequence ID" value="KAF9622067.1"/>
    <property type="molecule type" value="Genomic_DNA"/>
</dbReference>
<keyword evidence="2" id="KW-0812">Transmembrane</keyword>
<dbReference type="PANTHER" id="PTHR31170:SF25">
    <property type="entry name" value="BNAA09G04570D PROTEIN"/>
    <property type="match status" value="1"/>
</dbReference>
<keyword evidence="4" id="KW-1185">Reference proteome</keyword>
<feature type="region of interest" description="Disordered" evidence="1">
    <location>
        <begin position="1"/>
        <end position="22"/>
    </location>
</feature>
<evidence type="ECO:0000313" key="3">
    <source>
        <dbReference type="EMBL" id="KAF9622067.1"/>
    </source>
</evidence>
<comment type="caution">
    <text evidence="3">The sequence shown here is derived from an EMBL/GenBank/DDBJ whole genome shotgun (WGS) entry which is preliminary data.</text>
</comment>
<proteinExistence type="predicted"/>
<dbReference type="AlphaFoldDB" id="A0A835ITM5"/>
<organism evidence="3 4">
    <name type="scientific">Coptis chinensis</name>
    <dbReference type="NCBI Taxonomy" id="261450"/>
    <lineage>
        <taxon>Eukaryota</taxon>
        <taxon>Viridiplantae</taxon>
        <taxon>Streptophyta</taxon>
        <taxon>Embryophyta</taxon>
        <taxon>Tracheophyta</taxon>
        <taxon>Spermatophyta</taxon>
        <taxon>Magnoliopsida</taxon>
        <taxon>Ranunculales</taxon>
        <taxon>Ranunculaceae</taxon>
        <taxon>Coptidoideae</taxon>
        <taxon>Coptis</taxon>
    </lineage>
</organism>
<feature type="transmembrane region" description="Helical" evidence="2">
    <location>
        <begin position="437"/>
        <end position="456"/>
    </location>
</feature>
<dbReference type="Proteomes" id="UP000631114">
    <property type="component" value="Unassembled WGS sequence"/>
</dbReference>
<dbReference type="PANTHER" id="PTHR31170">
    <property type="entry name" value="BNAC04G53230D PROTEIN"/>
    <property type="match status" value="1"/>
</dbReference>
<evidence type="ECO:0000256" key="2">
    <source>
        <dbReference type="SAM" id="Phobius"/>
    </source>
</evidence>
<keyword evidence="2" id="KW-1133">Transmembrane helix</keyword>
<sequence length="459" mass="53367">MEESMPDNNKNVSIDIPDECKDTDDEEEEDLLAQIILENAGMDLSQGVNYKVPKTMYTINLNRYEPTAVSIGPHHRDKEHEHPHVTEMVKKSYVAALLGRPKQRKTSLTQIIKAMRKKEYEFKISYGYHKGKAHLTNSDECVKMMILDACFILELLYKFKEYKDGSMEETYKTMDPIFSYTWMLRHLRRDLVLLENQLPFSVLKCLFDLTSDPKHSDSLNELLVRFLDPEIQAYEVQRNNEVTGKHLLDLVRTHLLGQSPLKEYGKYPNWELTQYCATDLKKAGVLFKKNEKAQSLLDITFNDRDGVLKIPPFFFGEGMIVYLQNLVALEQSSRDYTSHITSYVIFLDTLIKSKSDVKLLRSEGIINGSLNEDEKMSSTINGLYSRAIVNSFYYDGLYRRVNAFCQQDEQKRRAIVRQWSITFFREYFSTPWRVCSLFIACLLVILTVAQTIFTAIQTF</sequence>
<evidence type="ECO:0000256" key="1">
    <source>
        <dbReference type="SAM" id="MobiDB-lite"/>
    </source>
</evidence>